<dbReference type="Pfam" id="PF05050">
    <property type="entry name" value="Methyltransf_21"/>
    <property type="match status" value="1"/>
</dbReference>
<dbReference type="PANTHER" id="PTHR34203">
    <property type="entry name" value="METHYLTRANSFERASE, FKBM FAMILY PROTEIN"/>
    <property type="match status" value="1"/>
</dbReference>
<accession>A0A383BY77</accession>
<evidence type="ECO:0000313" key="2">
    <source>
        <dbReference type="EMBL" id="SVE25186.1"/>
    </source>
</evidence>
<dbReference type="EMBL" id="UINC01204454">
    <property type="protein sequence ID" value="SVE25186.1"/>
    <property type="molecule type" value="Genomic_DNA"/>
</dbReference>
<proteinExistence type="predicted"/>
<organism evidence="2">
    <name type="scientific">marine metagenome</name>
    <dbReference type="NCBI Taxonomy" id="408172"/>
    <lineage>
        <taxon>unclassified sequences</taxon>
        <taxon>metagenomes</taxon>
        <taxon>ecological metagenomes</taxon>
    </lineage>
</organism>
<dbReference type="InterPro" id="IPR006342">
    <property type="entry name" value="FkbM_mtfrase"/>
</dbReference>
<dbReference type="PANTHER" id="PTHR34203:SF15">
    <property type="entry name" value="SLL1173 PROTEIN"/>
    <property type="match status" value="1"/>
</dbReference>
<evidence type="ECO:0000259" key="1">
    <source>
        <dbReference type="Pfam" id="PF05050"/>
    </source>
</evidence>
<reference evidence="2" key="1">
    <citation type="submission" date="2018-05" db="EMBL/GenBank/DDBJ databases">
        <authorList>
            <person name="Lanie J.A."/>
            <person name="Ng W.-L."/>
            <person name="Kazmierczak K.M."/>
            <person name="Andrzejewski T.M."/>
            <person name="Davidsen T.M."/>
            <person name="Wayne K.J."/>
            <person name="Tettelin H."/>
            <person name="Glass J.I."/>
            <person name="Rusch D."/>
            <person name="Podicherti R."/>
            <person name="Tsui H.-C.T."/>
            <person name="Winkler M.E."/>
        </authorList>
    </citation>
    <scope>NUCLEOTIDE SEQUENCE</scope>
</reference>
<dbReference type="InterPro" id="IPR029063">
    <property type="entry name" value="SAM-dependent_MTases_sf"/>
</dbReference>
<feature type="non-terminal residue" evidence="2">
    <location>
        <position position="1"/>
    </location>
</feature>
<feature type="domain" description="Methyltransferase FkbM" evidence="1">
    <location>
        <begin position="3"/>
        <end position="78"/>
    </location>
</feature>
<sequence length="114" mass="12930">DSETIRLDDFFKANNLLDKISFIKMDIEGSEFLALSGMKEILKLNKNIKIFTEVETSYLEDAGSSYDQFIDVLTENNFTLSLADNRNEALIKVDRSQLKKILSSGDSVNILCVR</sequence>
<dbReference type="SUPFAM" id="SSF53335">
    <property type="entry name" value="S-adenosyl-L-methionine-dependent methyltransferases"/>
    <property type="match status" value="1"/>
</dbReference>
<dbReference type="InterPro" id="IPR052514">
    <property type="entry name" value="SAM-dependent_MTase"/>
</dbReference>
<gene>
    <name evidence="2" type="ORF">METZ01_LOCUS478040</name>
</gene>
<protein>
    <recommendedName>
        <fullName evidence="1">Methyltransferase FkbM domain-containing protein</fullName>
    </recommendedName>
</protein>
<dbReference type="AlphaFoldDB" id="A0A383BY77"/>
<name>A0A383BY77_9ZZZZ</name>
<dbReference type="Gene3D" id="3.40.50.150">
    <property type="entry name" value="Vaccinia Virus protein VP39"/>
    <property type="match status" value="1"/>
</dbReference>